<feature type="transmembrane region" description="Helical" evidence="5">
    <location>
        <begin position="31"/>
        <end position="47"/>
    </location>
</feature>
<keyword evidence="2 5" id="KW-0812">Transmembrane</keyword>
<dbReference type="EMBL" id="FULE01000009">
    <property type="protein sequence ID" value="SJN53923.1"/>
    <property type="molecule type" value="Genomic_DNA"/>
</dbReference>
<keyword evidence="4 5" id="KW-0472">Membrane</keyword>
<protein>
    <submittedName>
        <fullName evidence="7">O-Antigen ligase</fullName>
    </submittedName>
</protein>
<keyword evidence="7" id="KW-0436">Ligase</keyword>
<name>A0A1R4LBY9_VIBR1</name>
<gene>
    <name evidence="7" type="ORF">VR7878_00548</name>
</gene>
<dbReference type="InterPro" id="IPR051533">
    <property type="entry name" value="WaaL-like"/>
</dbReference>
<dbReference type="STRING" id="1123498.VR7878_00548"/>
<comment type="subcellular location">
    <subcellularLocation>
        <location evidence="1">Membrane</location>
        <topology evidence="1">Multi-pass membrane protein</topology>
    </subcellularLocation>
</comment>
<feature type="transmembrane region" description="Helical" evidence="5">
    <location>
        <begin position="432"/>
        <end position="448"/>
    </location>
</feature>
<feature type="transmembrane region" description="Helical" evidence="5">
    <location>
        <begin position="279"/>
        <end position="299"/>
    </location>
</feature>
<evidence type="ECO:0000256" key="3">
    <source>
        <dbReference type="ARBA" id="ARBA00022989"/>
    </source>
</evidence>
<feature type="transmembrane region" description="Helical" evidence="5">
    <location>
        <begin position="85"/>
        <end position="104"/>
    </location>
</feature>
<accession>A0A1R4LBY9</accession>
<proteinExistence type="predicted"/>
<dbReference type="PANTHER" id="PTHR37422:SF13">
    <property type="entry name" value="LIPOPOLYSACCHARIDE BIOSYNTHESIS PROTEIN PA4999-RELATED"/>
    <property type="match status" value="1"/>
</dbReference>
<evidence type="ECO:0000256" key="1">
    <source>
        <dbReference type="ARBA" id="ARBA00004141"/>
    </source>
</evidence>
<feature type="transmembrane region" description="Helical" evidence="5">
    <location>
        <begin position="306"/>
        <end position="327"/>
    </location>
</feature>
<evidence type="ECO:0000256" key="2">
    <source>
        <dbReference type="ARBA" id="ARBA00022692"/>
    </source>
</evidence>
<dbReference type="Pfam" id="PF04932">
    <property type="entry name" value="Wzy_C"/>
    <property type="match status" value="1"/>
</dbReference>
<feature type="transmembrane region" description="Helical" evidence="5">
    <location>
        <begin position="137"/>
        <end position="158"/>
    </location>
</feature>
<dbReference type="GO" id="GO:0016874">
    <property type="term" value="F:ligase activity"/>
    <property type="evidence" value="ECO:0007669"/>
    <property type="project" value="UniProtKB-KW"/>
</dbReference>
<sequence>MMYNEDFLTVRTQHNNVNLGRHKDMRRSEGWCWYSLLLMLLWLPIPLGSHRMWSWSIFEIWIACQTLLLIGSLWHQFPWQKIRKFVWLLVPLSLFQCWIAVQTIPLPVDMLRVIAPDIAQVYMQAGADVGSLSYDRYATMIGLMKGIAYTLFALNAIILIDSVPRVKAVLYALVISGTFQSFYGVLTVLSDTHRSWFFGLPQGNRATGTFVYFNHLANYLVMCLCLGIGLIVSQLHQTESGSWHVRIRRWFNALMSAKMMIRLCLIVMVIALIMTRSRMGNTVFFSVIACGGVVALCFYKRRPRALTALIVSMMLIDTLLVGTLFGIDKVQQRIASTSVATETRDQAVQWSLDIIRDYPLTGTGLGSFYSTFPHYTHYNIGYYNYAHNEYIQFAAETGIPAVVLLGIPILVALWFCFHVIRTRHSKTLKGTALGCLMGILAMMAQISVDFHLQAPANAVTFILILVLSGCVRQIQIRPEKHSVYVEKITV</sequence>
<dbReference type="Proteomes" id="UP000188276">
    <property type="component" value="Unassembled WGS sequence"/>
</dbReference>
<feature type="domain" description="O-antigen ligase-related" evidence="6">
    <location>
        <begin position="264"/>
        <end position="405"/>
    </location>
</feature>
<evidence type="ECO:0000313" key="8">
    <source>
        <dbReference type="Proteomes" id="UP000188276"/>
    </source>
</evidence>
<evidence type="ECO:0000313" key="7">
    <source>
        <dbReference type="EMBL" id="SJN53923.1"/>
    </source>
</evidence>
<evidence type="ECO:0000256" key="4">
    <source>
        <dbReference type="ARBA" id="ARBA00023136"/>
    </source>
</evidence>
<dbReference type="InterPro" id="IPR007016">
    <property type="entry name" value="O-antigen_ligase-rel_domated"/>
</dbReference>
<feature type="transmembrane region" description="Helical" evidence="5">
    <location>
        <begin position="253"/>
        <end position="273"/>
    </location>
</feature>
<keyword evidence="8" id="KW-1185">Reference proteome</keyword>
<dbReference type="GO" id="GO:0016020">
    <property type="term" value="C:membrane"/>
    <property type="evidence" value="ECO:0007669"/>
    <property type="project" value="UniProtKB-SubCell"/>
</dbReference>
<feature type="transmembrane region" description="Helical" evidence="5">
    <location>
        <begin position="210"/>
        <end position="232"/>
    </location>
</feature>
<dbReference type="PANTHER" id="PTHR37422">
    <property type="entry name" value="TEICHURONIC ACID BIOSYNTHESIS PROTEIN TUAE"/>
    <property type="match status" value="1"/>
</dbReference>
<evidence type="ECO:0000259" key="6">
    <source>
        <dbReference type="Pfam" id="PF04932"/>
    </source>
</evidence>
<organism evidence="7 8">
    <name type="scientific">Vibrio ruber (strain DSM 16370 / JCM 11486 / BCRC 17186 / CECT 7878 / LMG 23124 / VR1)</name>
    <dbReference type="NCBI Taxonomy" id="1123498"/>
    <lineage>
        <taxon>Bacteria</taxon>
        <taxon>Pseudomonadati</taxon>
        <taxon>Pseudomonadota</taxon>
        <taxon>Gammaproteobacteria</taxon>
        <taxon>Vibrionales</taxon>
        <taxon>Vibrionaceae</taxon>
        <taxon>Vibrio</taxon>
    </lineage>
</organism>
<feature type="transmembrane region" description="Helical" evidence="5">
    <location>
        <begin position="53"/>
        <end position="73"/>
    </location>
</feature>
<feature type="transmembrane region" description="Helical" evidence="5">
    <location>
        <begin position="170"/>
        <end position="190"/>
    </location>
</feature>
<feature type="transmembrane region" description="Helical" evidence="5">
    <location>
        <begin position="399"/>
        <end position="420"/>
    </location>
</feature>
<dbReference type="AlphaFoldDB" id="A0A1R4LBY9"/>
<evidence type="ECO:0000256" key="5">
    <source>
        <dbReference type="SAM" id="Phobius"/>
    </source>
</evidence>
<reference evidence="8" key="1">
    <citation type="submission" date="2017-02" db="EMBL/GenBank/DDBJ databases">
        <authorList>
            <person name="Rodrigo-Torres L."/>
            <person name="Arahal R.D."/>
            <person name="Lucena T."/>
        </authorList>
    </citation>
    <scope>NUCLEOTIDE SEQUENCE [LARGE SCALE GENOMIC DNA]</scope>
    <source>
        <strain evidence="8">CECT 7878</strain>
    </source>
</reference>
<keyword evidence="3 5" id="KW-1133">Transmembrane helix</keyword>
<feature type="transmembrane region" description="Helical" evidence="5">
    <location>
        <begin position="454"/>
        <end position="471"/>
    </location>
</feature>